<organism evidence="2 3">
    <name type="scientific">Cardamine amara subsp. amara</name>
    <dbReference type="NCBI Taxonomy" id="228776"/>
    <lineage>
        <taxon>Eukaryota</taxon>
        <taxon>Viridiplantae</taxon>
        <taxon>Streptophyta</taxon>
        <taxon>Embryophyta</taxon>
        <taxon>Tracheophyta</taxon>
        <taxon>Spermatophyta</taxon>
        <taxon>Magnoliopsida</taxon>
        <taxon>eudicotyledons</taxon>
        <taxon>Gunneridae</taxon>
        <taxon>Pentapetalae</taxon>
        <taxon>rosids</taxon>
        <taxon>malvids</taxon>
        <taxon>Brassicales</taxon>
        <taxon>Brassicaceae</taxon>
        <taxon>Cardamineae</taxon>
        <taxon>Cardamine</taxon>
    </lineage>
</organism>
<dbReference type="InterPro" id="IPR005174">
    <property type="entry name" value="KIB1-4_b-propeller"/>
</dbReference>
<evidence type="ECO:0000313" key="3">
    <source>
        <dbReference type="Proteomes" id="UP001558713"/>
    </source>
</evidence>
<name>A0ABD1AXQ1_CARAN</name>
<sequence length="131" mass="14986">MRAREYVDHRLNIALTVSGEVLKVANAVLKSKRWFFCISKMNPIKRCWEVIDSLGDEALILDMGITVVAKDITGIKRNSIYFSGLDCNRDNPDHIFVFDLTTHKIEPLPPSVFSSILFYNARWFFPGLSGY</sequence>
<comment type="caution">
    <text evidence="2">The sequence shown here is derived from an EMBL/GenBank/DDBJ whole genome shotgun (WGS) entry which is preliminary data.</text>
</comment>
<accession>A0ABD1AXQ1</accession>
<gene>
    <name evidence="2" type="ORF">V5N11_023375</name>
</gene>
<dbReference type="AlphaFoldDB" id="A0ABD1AXQ1"/>
<dbReference type="Pfam" id="PF03478">
    <property type="entry name" value="Beta-prop_KIB1-4"/>
    <property type="match status" value="1"/>
</dbReference>
<keyword evidence="3" id="KW-1185">Reference proteome</keyword>
<evidence type="ECO:0000259" key="1">
    <source>
        <dbReference type="Pfam" id="PF03478"/>
    </source>
</evidence>
<protein>
    <submittedName>
        <fullName evidence="2">F-box protein</fullName>
    </submittedName>
</protein>
<dbReference type="EMBL" id="JBANAX010000379">
    <property type="protein sequence ID" value="KAL1211354.1"/>
    <property type="molecule type" value="Genomic_DNA"/>
</dbReference>
<proteinExistence type="predicted"/>
<feature type="domain" description="KIB1-4 beta-propeller" evidence="1">
    <location>
        <begin position="10"/>
        <end position="99"/>
    </location>
</feature>
<evidence type="ECO:0000313" key="2">
    <source>
        <dbReference type="EMBL" id="KAL1211354.1"/>
    </source>
</evidence>
<reference evidence="2 3" key="1">
    <citation type="submission" date="2024-04" db="EMBL/GenBank/DDBJ databases">
        <title>Genome assembly C_amara_ONT_v2.</title>
        <authorList>
            <person name="Yant L."/>
            <person name="Moore C."/>
            <person name="Slenker M."/>
        </authorList>
    </citation>
    <scope>NUCLEOTIDE SEQUENCE [LARGE SCALE GENOMIC DNA]</scope>
    <source>
        <tissue evidence="2">Leaf</tissue>
    </source>
</reference>
<dbReference type="Proteomes" id="UP001558713">
    <property type="component" value="Unassembled WGS sequence"/>
</dbReference>